<dbReference type="Gene3D" id="3.40.50.300">
    <property type="entry name" value="P-loop containing nucleotide triphosphate hydrolases"/>
    <property type="match status" value="2"/>
</dbReference>
<organism evidence="17 18">
    <name type="scientific">Aspergillus taichungensis</name>
    <dbReference type="NCBI Taxonomy" id="482145"/>
    <lineage>
        <taxon>Eukaryota</taxon>
        <taxon>Fungi</taxon>
        <taxon>Dikarya</taxon>
        <taxon>Ascomycota</taxon>
        <taxon>Pezizomycotina</taxon>
        <taxon>Eurotiomycetes</taxon>
        <taxon>Eurotiomycetidae</taxon>
        <taxon>Eurotiales</taxon>
        <taxon>Aspergillaceae</taxon>
        <taxon>Aspergillus</taxon>
        <taxon>Aspergillus subgen. Circumdati</taxon>
    </lineage>
</organism>
<dbReference type="EC" id="3.6.4.13" evidence="2"/>
<evidence type="ECO:0000259" key="15">
    <source>
        <dbReference type="PROSITE" id="PS51194"/>
    </source>
</evidence>
<feature type="domain" description="Helicase ATP-binding" evidence="14">
    <location>
        <begin position="340"/>
        <end position="514"/>
    </location>
</feature>
<feature type="compositionally biased region" description="Basic and acidic residues" evidence="13">
    <location>
        <begin position="284"/>
        <end position="299"/>
    </location>
</feature>
<dbReference type="GO" id="GO:0005634">
    <property type="term" value="C:nucleus"/>
    <property type="evidence" value="ECO:0007669"/>
    <property type="project" value="UniProtKB-SubCell"/>
</dbReference>
<dbReference type="OrthoDB" id="10259843at2759"/>
<keyword evidence="6" id="KW-0347">Helicase</keyword>
<dbReference type="AlphaFoldDB" id="A0A2J5I163"/>
<dbReference type="PROSITE" id="PS51192">
    <property type="entry name" value="HELICASE_ATP_BIND_1"/>
    <property type="match status" value="1"/>
</dbReference>
<dbReference type="CDD" id="cd17947">
    <property type="entry name" value="DEADc_DDX27"/>
    <property type="match status" value="1"/>
</dbReference>
<dbReference type="InterPro" id="IPR014001">
    <property type="entry name" value="Helicase_ATP-bd"/>
</dbReference>
<dbReference type="SMART" id="SM00487">
    <property type="entry name" value="DEXDc"/>
    <property type="match status" value="1"/>
</dbReference>
<feature type="compositionally biased region" description="Acidic residues" evidence="13">
    <location>
        <begin position="179"/>
        <end position="196"/>
    </location>
</feature>
<comment type="subcellular location">
    <subcellularLocation>
        <location evidence="1">Nucleus</location>
    </subcellularLocation>
</comment>
<evidence type="ECO:0000256" key="4">
    <source>
        <dbReference type="ARBA" id="ARBA00022741"/>
    </source>
</evidence>
<dbReference type="InterPro" id="IPR027417">
    <property type="entry name" value="P-loop_NTPase"/>
</dbReference>
<sequence>MAPKRKDDDFVLTLSDDEVEHDTLADEADEEIDSADKGASKKRKREAAPSSAVAAQPEGKKNKKQKKQQLKESKKGKVTKEEPEEEDGEEEEEQGHAGEDDGALDSDFEFDVGGATKDVTEDFDGWGADGNNAGADKKNGDKKAVDIDEIIERRQAKKEVDAERKRKKELKRKERLEEEGSEFEGIADDDEGEASDANDMSVDFKDDELLAEDGFGMGADGQDESEDSAAEKDSDEEDDKSDDDDDDAASDNDSVATPVGHPDDEASASDRDSDAESEVDEAEAEKRKAFFAPEDDKPSEPAGTDLSKRSFQEFNLSRPILRGLAAVSFSNPTPIQRKAIPVALLGKDIVGSAVTGSGKTAAFVVPILERLLFRPRKVPTSRVAILMPTRELAVQCYNVATKLATYTDITFCQLVGGFSLREQENILKRRPDVIIATPGRFIDHMRNSASFTVDTLEILVLDEADRMLEDGFADELNEILTTIPKSRQTMLFSATMTDTVDKLIRVGLNRPVRLMVDAKKNTAVTLVQEFVRLRPGREGKRLGSLLYLCKEIYTGRVIVFFRQKREAHRVRIVFGLLGLKAAELHGSMSQEQRIKSVENFRDGKVSFLLATDLASRGLDIKGVETVINYEAPQSHEIYLHRVGRTARAGRSGRACTIAAEPDRKVVKAAVRAGKSQGAKIVSRVVEQSVADSWSKKAEDLEEEVEAVLEEEKLEKQLSQAEMQVTKGENLIKHEAEIKSRPKRTWFETERDKKAARKLGAEQLNGPSATTSQKEKVKLSNKDKKRLDDHRQRMEGNAGWKKGKTEREAPKPSKVSKKDKKKGKK</sequence>
<feature type="compositionally biased region" description="Basic and acidic residues" evidence="13">
    <location>
        <begin position="772"/>
        <end position="793"/>
    </location>
</feature>
<feature type="compositionally biased region" description="Acidic residues" evidence="13">
    <location>
        <begin position="100"/>
        <end position="110"/>
    </location>
</feature>
<evidence type="ECO:0000256" key="2">
    <source>
        <dbReference type="ARBA" id="ARBA00012552"/>
    </source>
</evidence>
<dbReference type="InterPro" id="IPR011545">
    <property type="entry name" value="DEAD/DEAH_box_helicase_dom"/>
</dbReference>
<dbReference type="Proteomes" id="UP000235023">
    <property type="component" value="Unassembled WGS sequence"/>
</dbReference>
<dbReference type="Pfam" id="PF00270">
    <property type="entry name" value="DEAD"/>
    <property type="match status" value="1"/>
</dbReference>
<dbReference type="GO" id="GO:0003723">
    <property type="term" value="F:RNA binding"/>
    <property type="evidence" value="ECO:0007669"/>
    <property type="project" value="UniProtKB-KW"/>
</dbReference>
<dbReference type="PANTHER" id="PTHR47959">
    <property type="entry name" value="ATP-DEPENDENT RNA HELICASE RHLE-RELATED"/>
    <property type="match status" value="1"/>
</dbReference>
<keyword evidence="9" id="KW-0539">Nucleus</keyword>
<evidence type="ECO:0000256" key="13">
    <source>
        <dbReference type="SAM" id="MobiDB-lite"/>
    </source>
</evidence>
<dbReference type="GO" id="GO:0042254">
    <property type="term" value="P:ribosome biogenesis"/>
    <property type="evidence" value="ECO:0007669"/>
    <property type="project" value="UniProtKB-KW"/>
</dbReference>
<feature type="coiled-coil region" evidence="12">
    <location>
        <begin position="690"/>
        <end position="730"/>
    </location>
</feature>
<keyword evidence="12" id="KW-0175">Coiled coil</keyword>
<dbReference type="InterPro" id="IPR050079">
    <property type="entry name" value="DEAD_box_RNA_helicase"/>
</dbReference>
<evidence type="ECO:0000313" key="18">
    <source>
        <dbReference type="Proteomes" id="UP000235023"/>
    </source>
</evidence>
<evidence type="ECO:0000256" key="5">
    <source>
        <dbReference type="ARBA" id="ARBA00022801"/>
    </source>
</evidence>
<feature type="compositionally biased region" description="Basic and acidic residues" evidence="13">
    <location>
        <begin position="69"/>
        <end position="81"/>
    </location>
</feature>
<feature type="domain" description="DEAD-box RNA helicase Q" evidence="16">
    <location>
        <begin position="309"/>
        <end position="337"/>
    </location>
</feature>
<evidence type="ECO:0000256" key="11">
    <source>
        <dbReference type="PROSITE-ProRule" id="PRU00552"/>
    </source>
</evidence>
<dbReference type="Pfam" id="PF00271">
    <property type="entry name" value="Helicase_C"/>
    <property type="match status" value="1"/>
</dbReference>
<evidence type="ECO:0000256" key="7">
    <source>
        <dbReference type="ARBA" id="ARBA00022840"/>
    </source>
</evidence>
<protein>
    <recommendedName>
        <fullName evidence="2">RNA helicase</fullName>
        <ecNumber evidence="2">3.6.4.13</ecNumber>
    </recommendedName>
</protein>
<keyword evidence="8" id="KW-0694">RNA-binding</keyword>
<evidence type="ECO:0000256" key="8">
    <source>
        <dbReference type="ARBA" id="ARBA00022884"/>
    </source>
</evidence>
<evidence type="ECO:0000313" key="17">
    <source>
        <dbReference type="EMBL" id="PLN83403.1"/>
    </source>
</evidence>
<keyword evidence="3" id="KW-0690">Ribosome biogenesis</keyword>
<dbReference type="SMART" id="SM00490">
    <property type="entry name" value="HELICc"/>
    <property type="match status" value="1"/>
</dbReference>
<feature type="compositionally biased region" description="Basic and acidic residues" evidence="13">
    <location>
        <begin position="135"/>
        <end position="164"/>
    </location>
</feature>
<dbReference type="InterPro" id="IPR000629">
    <property type="entry name" value="RNA-helicase_DEAD-box_CS"/>
</dbReference>
<dbReference type="InterPro" id="IPR014014">
    <property type="entry name" value="RNA_helicase_DEAD_Q_motif"/>
</dbReference>
<feature type="region of interest" description="Disordered" evidence="13">
    <location>
        <begin position="756"/>
        <end position="824"/>
    </location>
</feature>
<evidence type="ECO:0000256" key="9">
    <source>
        <dbReference type="ARBA" id="ARBA00023242"/>
    </source>
</evidence>
<dbReference type="GO" id="GO:0005524">
    <property type="term" value="F:ATP binding"/>
    <property type="evidence" value="ECO:0007669"/>
    <property type="project" value="UniProtKB-KW"/>
</dbReference>
<dbReference type="PANTHER" id="PTHR47959:SF1">
    <property type="entry name" value="ATP-DEPENDENT RNA HELICASE DBPA"/>
    <property type="match status" value="1"/>
</dbReference>
<feature type="compositionally biased region" description="Acidic residues" evidence="13">
    <location>
        <begin position="15"/>
        <end position="33"/>
    </location>
</feature>
<keyword evidence="18" id="KW-1185">Reference proteome</keyword>
<dbReference type="EMBL" id="KZ559519">
    <property type="protein sequence ID" value="PLN83403.1"/>
    <property type="molecule type" value="Genomic_DNA"/>
</dbReference>
<dbReference type="InterPro" id="IPR001650">
    <property type="entry name" value="Helicase_C-like"/>
</dbReference>
<dbReference type="GO" id="GO:0003724">
    <property type="term" value="F:RNA helicase activity"/>
    <property type="evidence" value="ECO:0007669"/>
    <property type="project" value="UniProtKB-EC"/>
</dbReference>
<evidence type="ECO:0000256" key="10">
    <source>
        <dbReference type="ARBA" id="ARBA00047984"/>
    </source>
</evidence>
<keyword evidence="7" id="KW-0067">ATP-binding</keyword>
<evidence type="ECO:0000259" key="14">
    <source>
        <dbReference type="PROSITE" id="PS51192"/>
    </source>
</evidence>
<reference evidence="18" key="1">
    <citation type="submission" date="2017-12" db="EMBL/GenBank/DDBJ databases">
        <authorList>
            <consortium name="DOE Joint Genome Institute"/>
            <person name="Mondo S.J."/>
            <person name="Kjaerbolling I."/>
            <person name="Vesth T.C."/>
            <person name="Frisvad J.C."/>
            <person name="Nybo J.L."/>
            <person name="Theobald S."/>
            <person name="Kuo A."/>
            <person name="Bowyer P."/>
            <person name="Matsuda Y."/>
            <person name="Lyhne E.K."/>
            <person name="Kogle M.E."/>
            <person name="Clum A."/>
            <person name="Lipzen A."/>
            <person name="Salamov A."/>
            <person name="Ngan C.Y."/>
            <person name="Daum C."/>
            <person name="Chiniquy J."/>
            <person name="Barry K."/>
            <person name="LaButti K."/>
            <person name="Haridas S."/>
            <person name="Simmons B.A."/>
            <person name="Magnuson J.K."/>
            <person name="Mortensen U.H."/>
            <person name="Larsen T.O."/>
            <person name="Grigoriev I.V."/>
            <person name="Baker S.E."/>
            <person name="Andersen M.R."/>
            <person name="Nordberg H.P."/>
            <person name="Cantor M.N."/>
            <person name="Hua S.X."/>
        </authorList>
    </citation>
    <scope>NUCLEOTIDE SEQUENCE [LARGE SCALE GENOMIC DNA]</scope>
    <source>
        <strain evidence="18">IBT 19404</strain>
    </source>
</reference>
<gene>
    <name evidence="17" type="ORF">BDW42DRAFT_164811</name>
</gene>
<feature type="short sequence motif" description="Q motif" evidence="11">
    <location>
        <begin position="309"/>
        <end position="337"/>
    </location>
</feature>
<evidence type="ECO:0000259" key="16">
    <source>
        <dbReference type="PROSITE" id="PS51195"/>
    </source>
</evidence>
<feature type="compositionally biased region" description="Acidic residues" evidence="13">
    <location>
        <begin position="82"/>
        <end position="93"/>
    </location>
</feature>
<feature type="domain" description="Helicase C-terminal" evidence="15">
    <location>
        <begin position="541"/>
        <end position="692"/>
    </location>
</feature>
<feature type="region of interest" description="Disordered" evidence="13">
    <location>
        <begin position="1"/>
        <end position="309"/>
    </location>
</feature>
<dbReference type="PROSITE" id="PS51194">
    <property type="entry name" value="HELICASE_CTER"/>
    <property type="match status" value="1"/>
</dbReference>
<dbReference type="GO" id="GO:0016787">
    <property type="term" value="F:hydrolase activity"/>
    <property type="evidence" value="ECO:0007669"/>
    <property type="project" value="UniProtKB-KW"/>
</dbReference>
<accession>A0A2J5I163</accession>
<name>A0A2J5I163_9EURO</name>
<keyword evidence="5 17" id="KW-0378">Hydrolase</keyword>
<evidence type="ECO:0000256" key="3">
    <source>
        <dbReference type="ARBA" id="ARBA00022517"/>
    </source>
</evidence>
<dbReference type="PROSITE" id="PS00039">
    <property type="entry name" value="DEAD_ATP_HELICASE"/>
    <property type="match status" value="1"/>
</dbReference>
<evidence type="ECO:0000256" key="1">
    <source>
        <dbReference type="ARBA" id="ARBA00004123"/>
    </source>
</evidence>
<dbReference type="PROSITE" id="PS51195">
    <property type="entry name" value="Q_MOTIF"/>
    <property type="match status" value="1"/>
</dbReference>
<feature type="compositionally biased region" description="Basic residues" evidence="13">
    <location>
        <begin position="813"/>
        <end position="824"/>
    </location>
</feature>
<dbReference type="SUPFAM" id="SSF52540">
    <property type="entry name" value="P-loop containing nucleoside triphosphate hydrolases"/>
    <property type="match status" value="1"/>
</dbReference>
<evidence type="ECO:0000256" key="12">
    <source>
        <dbReference type="SAM" id="Coils"/>
    </source>
</evidence>
<feature type="compositionally biased region" description="Basic and acidic residues" evidence="13">
    <location>
        <begin position="261"/>
        <end position="274"/>
    </location>
</feature>
<proteinExistence type="predicted"/>
<feature type="compositionally biased region" description="Acidic residues" evidence="13">
    <location>
        <begin position="221"/>
        <end position="250"/>
    </location>
</feature>
<comment type="catalytic activity">
    <reaction evidence="10">
        <text>ATP + H2O = ADP + phosphate + H(+)</text>
        <dbReference type="Rhea" id="RHEA:13065"/>
        <dbReference type="ChEBI" id="CHEBI:15377"/>
        <dbReference type="ChEBI" id="CHEBI:15378"/>
        <dbReference type="ChEBI" id="CHEBI:30616"/>
        <dbReference type="ChEBI" id="CHEBI:43474"/>
        <dbReference type="ChEBI" id="CHEBI:456216"/>
        <dbReference type="EC" id="3.6.4.13"/>
    </reaction>
</comment>
<evidence type="ECO:0000256" key="6">
    <source>
        <dbReference type="ARBA" id="ARBA00022806"/>
    </source>
</evidence>
<dbReference type="GO" id="GO:0005829">
    <property type="term" value="C:cytosol"/>
    <property type="evidence" value="ECO:0007669"/>
    <property type="project" value="TreeGrafter"/>
</dbReference>
<keyword evidence="4" id="KW-0547">Nucleotide-binding</keyword>
<dbReference type="CDD" id="cd18787">
    <property type="entry name" value="SF2_C_DEAD"/>
    <property type="match status" value="1"/>
</dbReference>
<dbReference type="GO" id="GO:0010467">
    <property type="term" value="P:gene expression"/>
    <property type="evidence" value="ECO:0007669"/>
    <property type="project" value="UniProtKB-ARBA"/>
</dbReference>